<dbReference type="AlphaFoldDB" id="X1UK73"/>
<name>X1UK73_9ZZZZ</name>
<comment type="caution">
    <text evidence="2">The sequence shown here is derived from an EMBL/GenBank/DDBJ whole genome shotgun (WGS) entry which is preliminary data.</text>
</comment>
<protein>
    <submittedName>
        <fullName evidence="2">Uncharacterized protein</fullName>
    </submittedName>
</protein>
<sequence>SEVTSKLTSELDQRLPKPGAQTDGSGSKLFKAIEDVVAKKLEHLLGGGGEGTLTSEQIRSVVREEVEKVATGGKKPEDMVEDIVNAVTMGDKLRDKLGIPGMGARLVTNQGGGVRSQG</sequence>
<evidence type="ECO:0000313" key="2">
    <source>
        <dbReference type="EMBL" id="GAJ03957.1"/>
    </source>
</evidence>
<evidence type="ECO:0000256" key="1">
    <source>
        <dbReference type="SAM" id="MobiDB-lite"/>
    </source>
</evidence>
<feature type="region of interest" description="Disordered" evidence="1">
    <location>
        <begin position="1"/>
        <end position="26"/>
    </location>
</feature>
<accession>X1UK73</accession>
<proteinExistence type="predicted"/>
<feature type="non-terminal residue" evidence="2">
    <location>
        <position position="1"/>
    </location>
</feature>
<gene>
    <name evidence="2" type="ORF">S12H4_50155</name>
</gene>
<dbReference type="EMBL" id="BARW01031548">
    <property type="protein sequence ID" value="GAJ03957.1"/>
    <property type="molecule type" value="Genomic_DNA"/>
</dbReference>
<reference evidence="2" key="1">
    <citation type="journal article" date="2014" name="Front. Microbiol.">
        <title>High frequency of phylogenetically diverse reductive dehalogenase-homologous genes in deep subseafloor sedimentary metagenomes.</title>
        <authorList>
            <person name="Kawai M."/>
            <person name="Futagami T."/>
            <person name="Toyoda A."/>
            <person name="Takaki Y."/>
            <person name="Nishi S."/>
            <person name="Hori S."/>
            <person name="Arai W."/>
            <person name="Tsubouchi T."/>
            <person name="Morono Y."/>
            <person name="Uchiyama I."/>
            <person name="Ito T."/>
            <person name="Fujiyama A."/>
            <person name="Inagaki F."/>
            <person name="Takami H."/>
        </authorList>
    </citation>
    <scope>NUCLEOTIDE SEQUENCE</scope>
    <source>
        <strain evidence="2">Expedition CK06-06</strain>
    </source>
</reference>
<organism evidence="2">
    <name type="scientific">marine sediment metagenome</name>
    <dbReference type="NCBI Taxonomy" id="412755"/>
    <lineage>
        <taxon>unclassified sequences</taxon>
        <taxon>metagenomes</taxon>
        <taxon>ecological metagenomes</taxon>
    </lineage>
</organism>